<feature type="transmembrane region" description="Helical" evidence="9">
    <location>
        <begin position="354"/>
        <end position="375"/>
    </location>
</feature>
<dbReference type="EMBL" id="FQZK01000011">
    <property type="protein sequence ID" value="SHJ90377.1"/>
    <property type="molecule type" value="Genomic_DNA"/>
</dbReference>
<feature type="transmembrane region" description="Helical" evidence="9">
    <location>
        <begin position="224"/>
        <end position="245"/>
    </location>
</feature>
<dbReference type="PANTHER" id="PTHR23501:SF197">
    <property type="entry name" value="COMD"/>
    <property type="match status" value="1"/>
</dbReference>
<dbReference type="Pfam" id="PF07690">
    <property type="entry name" value="MFS_1"/>
    <property type="match status" value="1"/>
</dbReference>
<dbReference type="AlphaFoldDB" id="A0A1M6N3V5"/>
<dbReference type="PROSITE" id="PS50850">
    <property type="entry name" value="MFS"/>
    <property type="match status" value="1"/>
</dbReference>
<evidence type="ECO:0000256" key="9">
    <source>
        <dbReference type="SAM" id="Phobius"/>
    </source>
</evidence>
<evidence type="ECO:0000256" key="5">
    <source>
        <dbReference type="ARBA" id="ARBA00022692"/>
    </source>
</evidence>
<evidence type="ECO:0000256" key="7">
    <source>
        <dbReference type="ARBA" id="ARBA00023136"/>
    </source>
</evidence>
<keyword evidence="3" id="KW-0813">Transport</keyword>
<keyword evidence="12" id="KW-1185">Reference proteome</keyword>
<evidence type="ECO:0000256" key="1">
    <source>
        <dbReference type="ARBA" id="ARBA00004651"/>
    </source>
</evidence>
<keyword evidence="6 9" id="KW-1133">Transmembrane helix</keyword>
<dbReference type="InterPro" id="IPR020846">
    <property type="entry name" value="MFS_dom"/>
</dbReference>
<evidence type="ECO:0000256" key="4">
    <source>
        <dbReference type="ARBA" id="ARBA00022475"/>
    </source>
</evidence>
<dbReference type="FunFam" id="1.20.1720.10:FF:000004">
    <property type="entry name" value="EmrB/QacA family drug resistance transporter"/>
    <property type="match status" value="1"/>
</dbReference>
<feature type="transmembrane region" description="Helical" evidence="9">
    <location>
        <begin position="123"/>
        <end position="144"/>
    </location>
</feature>
<keyword evidence="5 9" id="KW-0812">Transmembrane</keyword>
<feature type="compositionally biased region" description="Basic residues" evidence="8">
    <location>
        <begin position="1"/>
        <end position="10"/>
    </location>
</feature>
<feature type="region of interest" description="Disordered" evidence="8">
    <location>
        <begin position="1"/>
        <end position="23"/>
    </location>
</feature>
<sequence>MEQAVRRKTVTRTSEPPDPHAQVLPSRRAVRRIMVGLVLAMLTSMLTNSIVGTALPTIMGELGGQDRLAWVATAALLTMTASTPVWGKLSDIWGRKPLFQISLGIFIVASLAAGMAQDINWLIAARALQGLGVGGLATLPNIILGDVVSPRERGRYSGLIGMVFGVSTVLGPLVGGFLVDSPLGWRWCFLITVPLAVFAFVVIQFMFTMPFTPRRDAPVDRTGAALIFGAASTVIVLLSLGGTQIAWSSPLAIGLGVGAVLLTAGAVVVERRAREAIIPARLFRDRTFVMSSAASVCVGMMMFGLIIYMPQYLQMVHGMSPTVSGMMTLPLVASFLVTSIGSGYAVSGTGRWKAYPVVGMVLCVVGFVLLSAAHLDPGLTAVVAGQALVGLGFGLNMQLLLLATQSSLPTADMAAGTASVVFFRNLGGATGVAAFGAVMVGRLNSELGAAVAAARERAAADAAAGTDSGAAALSEALAGAGRAAQGSPEVVHALPGPVREVIVGAFDQAMQGVFLVGIPVAVLGLVAVAFMPAAPLRGGPEPRPAAPVADPSRP</sequence>
<dbReference type="PRINTS" id="PR01036">
    <property type="entry name" value="TCRTETB"/>
</dbReference>
<comment type="subcellular location">
    <subcellularLocation>
        <location evidence="1">Cell membrane</location>
        <topology evidence="1">Multi-pass membrane protein</topology>
    </subcellularLocation>
</comment>
<gene>
    <name evidence="11" type="ORF">SAMN05421803_11149</name>
</gene>
<evidence type="ECO:0000313" key="12">
    <source>
        <dbReference type="Proteomes" id="UP000184452"/>
    </source>
</evidence>
<feature type="transmembrane region" description="Helical" evidence="9">
    <location>
        <begin position="289"/>
        <end position="309"/>
    </location>
</feature>
<dbReference type="Gene3D" id="1.20.1250.20">
    <property type="entry name" value="MFS general substrate transporter like domains"/>
    <property type="match status" value="1"/>
</dbReference>
<evidence type="ECO:0000256" key="2">
    <source>
        <dbReference type="ARBA" id="ARBA00007520"/>
    </source>
</evidence>
<evidence type="ECO:0000259" key="10">
    <source>
        <dbReference type="PROSITE" id="PS50850"/>
    </source>
</evidence>
<comment type="similarity">
    <text evidence="2">Belongs to the major facilitator superfamily. TCR/Tet family.</text>
</comment>
<feature type="transmembrane region" description="Helical" evidence="9">
    <location>
        <begin position="513"/>
        <end position="534"/>
    </location>
</feature>
<organism evidence="11 12">
    <name type="scientific">Nocardiopsis flavescens</name>
    <dbReference type="NCBI Taxonomy" id="758803"/>
    <lineage>
        <taxon>Bacteria</taxon>
        <taxon>Bacillati</taxon>
        <taxon>Actinomycetota</taxon>
        <taxon>Actinomycetes</taxon>
        <taxon>Streptosporangiales</taxon>
        <taxon>Nocardiopsidaceae</taxon>
        <taxon>Nocardiopsis</taxon>
    </lineage>
</organism>
<feature type="transmembrane region" description="Helical" evidence="9">
    <location>
        <begin position="251"/>
        <end position="269"/>
    </location>
</feature>
<dbReference type="InterPro" id="IPR011701">
    <property type="entry name" value="MFS"/>
</dbReference>
<evidence type="ECO:0000313" key="11">
    <source>
        <dbReference type="EMBL" id="SHJ90377.1"/>
    </source>
</evidence>
<evidence type="ECO:0000256" key="8">
    <source>
        <dbReference type="SAM" id="MobiDB-lite"/>
    </source>
</evidence>
<dbReference type="CDD" id="cd17502">
    <property type="entry name" value="MFS_Azr1_MDR_like"/>
    <property type="match status" value="1"/>
</dbReference>
<feature type="transmembrane region" description="Helical" evidence="9">
    <location>
        <begin position="184"/>
        <end position="203"/>
    </location>
</feature>
<dbReference type="PANTHER" id="PTHR23501">
    <property type="entry name" value="MAJOR FACILITATOR SUPERFAMILY"/>
    <property type="match status" value="1"/>
</dbReference>
<feature type="transmembrane region" description="Helical" evidence="9">
    <location>
        <begin position="381"/>
        <end position="403"/>
    </location>
</feature>
<keyword evidence="7 9" id="KW-0472">Membrane</keyword>
<dbReference type="GO" id="GO:0005886">
    <property type="term" value="C:plasma membrane"/>
    <property type="evidence" value="ECO:0007669"/>
    <property type="project" value="UniProtKB-SubCell"/>
</dbReference>
<feature type="transmembrane region" description="Helical" evidence="9">
    <location>
        <begin position="329"/>
        <end position="347"/>
    </location>
</feature>
<dbReference type="STRING" id="758803.SAMN05421803_11149"/>
<dbReference type="GO" id="GO:0022857">
    <property type="term" value="F:transmembrane transporter activity"/>
    <property type="evidence" value="ECO:0007669"/>
    <property type="project" value="InterPro"/>
</dbReference>
<evidence type="ECO:0000256" key="3">
    <source>
        <dbReference type="ARBA" id="ARBA00022448"/>
    </source>
</evidence>
<evidence type="ECO:0000256" key="6">
    <source>
        <dbReference type="ARBA" id="ARBA00022989"/>
    </source>
</evidence>
<feature type="transmembrane region" description="Helical" evidence="9">
    <location>
        <begin position="33"/>
        <end position="55"/>
    </location>
</feature>
<dbReference type="Gene3D" id="1.20.1720.10">
    <property type="entry name" value="Multidrug resistance protein D"/>
    <property type="match status" value="1"/>
</dbReference>
<reference evidence="11 12" key="1">
    <citation type="submission" date="2016-11" db="EMBL/GenBank/DDBJ databases">
        <authorList>
            <person name="Jaros S."/>
            <person name="Januszkiewicz K."/>
            <person name="Wedrychowicz H."/>
        </authorList>
    </citation>
    <scope>NUCLEOTIDE SEQUENCE [LARGE SCALE GENOMIC DNA]</scope>
    <source>
        <strain evidence="11 12">CGMCC 4.5723</strain>
    </source>
</reference>
<protein>
    <submittedName>
        <fullName evidence="11">Drug resistance transporter, EmrB/QacA subfamily</fullName>
    </submittedName>
</protein>
<feature type="transmembrane region" description="Helical" evidence="9">
    <location>
        <begin position="156"/>
        <end position="178"/>
    </location>
</feature>
<proteinExistence type="inferred from homology"/>
<name>A0A1M6N3V5_9ACTN</name>
<feature type="domain" description="Major facilitator superfamily (MFS) profile" evidence="10">
    <location>
        <begin position="33"/>
        <end position="536"/>
    </location>
</feature>
<feature type="transmembrane region" description="Helical" evidence="9">
    <location>
        <begin position="98"/>
        <end position="117"/>
    </location>
</feature>
<dbReference type="InterPro" id="IPR036259">
    <property type="entry name" value="MFS_trans_sf"/>
</dbReference>
<dbReference type="Proteomes" id="UP000184452">
    <property type="component" value="Unassembled WGS sequence"/>
</dbReference>
<accession>A0A1M6N3V5</accession>
<keyword evidence="4" id="KW-1003">Cell membrane</keyword>
<dbReference type="SUPFAM" id="SSF103473">
    <property type="entry name" value="MFS general substrate transporter"/>
    <property type="match status" value="1"/>
</dbReference>
<feature type="transmembrane region" description="Helical" evidence="9">
    <location>
        <begin position="67"/>
        <end position="86"/>
    </location>
</feature>